<accession>A0A0C3F7Z0</accession>
<reference evidence="1 2" key="1">
    <citation type="submission" date="2014-04" db="EMBL/GenBank/DDBJ databases">
        <authorList>
            <consortium name="DOE Joint Genome Institute"/>
            <person name="Kuo A."/>
            <person name="Tarkka M."/>
            <person name="Buscot F."/>
            <person name="Kohler A."/>
            <person name="Nagy L.G."/>
            <person name="Floudas D."/>
            <person name="Copeland A."/>
            <person name="Barry K.W."/>
            <person name="Cichocki N."/>
            <person name="Veneault-Fourrey C."/>
            <person name="LaButti K."/>
            <person name="Lindquist E.A."/>
            <person name="Lipzen A."/>
            <person name="Lundell T."/>
            <person name="Morin E."/>
            <person name="Murat C."/>
            <person name="Sun H."/>
            <person name="Tunlid A."/>
            <person name="Henrissat B."/>
            <person name="Grigoriev I.V."/>
            <person name="Hibbett D.S."/>
            <person name="Martin F."/>
            <person name="Nordberg H.P."/>
            <person name="Cantor M.N."/>
            <person name="Hua S.X."/>
        </authorList>
    </citation>
    <scope>NUCLEOTIDE SEQUENCE [LARGE SCALE GENOMIC DNA]</scope>
    <source>
        <strain evidence="1 2">F 1598</strain>
    </source>
</reference>
<dbReference type="HOGENOM" id="CLU_2097731_0_0_1"/>
<dbReference type="EMBL" id="KN833040">
    <property type="protein sequence ID" value="KIM76006.1"/>
    <property type="molecule type" value="Genomic_DNA"/>
</dbReference>
<dbReference type="AlphaFoldDB" id="A0A0C3F7Z0"/>
<evidence type="ECO:0000313" key="1">
    <source>
        <dbReference type="EMBL" id="KIM76006.1"/>
    </source>
</evidence>
<proteinExistence type="predicted"/>
<name>A0A0C3F7Z0_PILCF</name>
<protein>
    <submittedName>
        <fullName evidence="1">Uncharacterized protein</fullName>
    </submittedName>
</protein>
<dbReference type="Proteomes" id="UP000054166">
    <property type="component" value="Unassembled WGS sequence"/>
</dbReference>
<dbReference type="InParanoid" id="A0A0C3F7Z0"/>
<gene>
    <name evidence="1" type="ORF">PILCRDRAFT_661852</name>
</gene>
<reference evidence="2" key="2">
    <citation type="submission" date="2015-01" db="EMBL/GenBank/DDBJ databases">
        <title>Evolutionary Origins and Diversification of the Mycorrhizal Mutualists.</title>
        <authorList>
            <consortium name="DOE Joint Genome Institute"/>
            <consortium name="Mycorrhizal Genomics Consortium"/>
            <person name="Kohler A."/>
            <person name="Kuo A."/>
            <person name="Nagy L.G."/>
            <person name="Floudas D."/>
            <person name="Copeland A."/>
            <person name="Barry K.W."/>
            <person name="Cichocki N."/>
            <person name="Veneault-Fourrey C."/>
            <person name="LaButti K."/>
            <person name="Lindquist E.A."/>
            <person name="Lipzen A."/>
            <person name="Lundell T."/>
            <person name="Morin E."/>
            <person name="Murat C."/>
            <person name="Riley R."/>
            <person name="Ohm R."/>
            <person name="Sun H."/>
            <person name="Tunlid A."/>
            <person name="Henrissat B."/>
            <person name="Grigoriev I.V."/>
            <person name="Hibbett D.S."/>
            <person name="Martin F."/>
        </authorList>
    </citation>
    <scope>NUCLEOTIDE SEQUENCE [LARGE SCALE GENOMIC DNA]</scope>
    <source>
        <strain evidence="2">F 1598</strain>
    </source>
</reference>
<keyword evidence="2" id="KW-1185">Reference proteome</keyword>
<organism evidence="1 2">
    <name type="scientific">Piloderma croceum (strain F 1598)</name>
    <dbReference type="NCBI Taxonomy" id="765440"/>
    <lineage>
        <taxon>Eukaryota</taxon>
        <taxon>Fungi</taxon>
        <taxon>Dikarya</taxon>
        <taxon>Basidiomycota</taxon>
        <taxon>Agaricomycotina</taxon>
        <taxon>Agaricomycetes</taxon>
        <taxon>Agaricomycetidae</taxon>
        <taxon>Atheliales</taxon>
        <taxon>Atheliaceae</taxon>
        <taxon>Piloderma</taxon>
    </lineage>
</organism>
<sequence length="116" mass="12754">MSLTSLIFTTKTFEGLSLLIPAADTLQISIAIYLRYSVVTTCRDRWKQPGNLAQSNYSGFTQAANILHIDPEVARTTTSDPKAQKECRLNTMATCIPCIDLLTVATQQEIGFVVTP</sequence>
<evidence type="ECO:0000313" key="2">
    <source>
        <dbReference type="Proteomes" id="UP000054166"/>
    </source>
</evidence>